<keyword evidence="5 9" id="KW-1133">Transmembrane helix</keyword>
<evidence type="ECO:0000256" key="1">
    <source>
        <dbReference type="ARBA" id="ARBA00022614"/>
    </source>
</evidence>
<keyword evidence="4" id="KW-0677">Repeat</keyword>
<evidence type="ECO:0000256" key="7">
    <source>
        <dbReference type="ARBA" id="ARBA00046288"/>
    </source>
</evidence>
<feature type="domain" description="Protein kinase" evidence="11">
    <location>
        <begin position="244"/>
        <end position="493"/>
    </location>
</feature>
<feature type="transmembrane region" description="Helical" evidence="9">
    <location>
        <begin position="180"/>
        <end position="204"/>
    </location>
</feature>
<feature type="chain" id="PRO_5043438994" description="Protein kinase domain-containing protein" evidence="10">
    <location>
        <begin position="28"/>
        <end position="520"/>
    </location>
</feature>
<evidence type="ECO:0000256" key="4">
    <source>
        <dbReference type="ARBA" id="ARBA00022737"/>
    </source>
</evidence>
<evidence type="ECO:0000256" key="3">
    <source>
        <dbReference type="ARBA" id="ARBA00022729"/>
    </source>
</evidence>
<evidence type="ECO:0000256" key="10">
    <source>
        <dbReference type="SAM" id="SignalP"/>
    </source>
</evidence>
<sequence>MLLFWRFNEHGFVLLLLLLCLVYQDLSFCFCLNDEGVDLLRFKERVKHDPFVALSSWKDVAAQVNPCSWFGVGCSNGNALLLINKSFFYVSSSGEQTERTVPRKLLVDLPGKKQQEGLLSPLPPNAPSVRKDPSPHRRFPSPSPSPAPSPSLHQPPDSSFLQSPESSFEPANNTSSSNNLALILLAAIGGPLLLVIIVILICVVRGKKVAVVNPWVTGLSGQLQKAFVTGVPNLKRSEIDAACEGFSNVIGTLSVGTLYKGTLSSGVEIAVVSFAVESVKDWSKNCETQFRKKIDTLSKLNHKNFVNLLGFCEEESPFTRMIVFEYAPNGTLFEHLHIREAEHLNWEMRMRIVMGIVYCLEYMHQLTPQLPHRNLTSSSVYLTEDYAAKLSDFSFSAEEDADVQSNIYSFGVILFEMITGKLPFSVDNGSPEDWASDYLQGIRDLRETVDPTLVSFHEEQLTQLNELIKSCVNPVSELRPSIREVSAGLREITGIGPDGAIPKLSPLWWAELEILSTEVN</sequence>
<keyword evidence="2 9" id="KW-0812">Transmembrane</keyword>
<dbReference type="InterPro" id="IPR001245">
    <property type="entry name" value="Ser-Thr/Tyr_kinase_cat_dom"/>
</dbReference>
<proteinExistence type="predicted"/>
<dbReference type="PANTHER" id="PTHR46084">
    <property type="entry name" value="PROTEIN MALE DISCOVERER 2"/>
    <property type="match status" value="1"/>
</dbReference>
<organism evidence="12 13">
    <name type="scientific">Lithospermum erythrorhizon</name>
    <name type="common">Purple gromwell</name>
    <name type="synonym">Lithospermum officinale var. erythrorhizon</name>
    <dbReference type="NCBI Taxonomy" id="34254"/>
    <lineage>
        <taxon>Eukaryota</taxon>
        <taxon>Viridiplantae</taxon>
        <taxon>Streptophyta</taxon>
        <taxon>Embryophyta</taxon>
        <taxon>Tracheophyta</taxon>
        <taxon>Spermatophyta</taxon>
        <taxon>Magnoliopsida</taxon>
        <taxon>eudicotyledons</taxon>
        <taxon>Gunneridae</taxon>
        <taxon>Pentapetalae</taxon>
        <taxon>asterids</taxon>
        <taxon>lamiids</taxon>
        <taxon>Boraginales</taxon>
        <taxon>Boraginaceae</taxon>
        <taxon>Boraginoideae</taxon>
        <taxon>Lithospermeae</taxon>
        <taxon>Lithospermum</taxon>
    </lineage>
</organism>
<dbReference type="EMBL" id="BAABME010005022">
    <property type="protein sequence ID" value="GAA0164369.1"/>
    <property type="molecule type" value="Genomic_DNA"/>
</dbReference>
<dbReference type="Pfam" id="PF08263">
    <property type="entry name" value="LRRNT_2"/>
    <property type="match status" value="1"/>
</dbReference>
<evidence type="ECO:0000256" key="8">
    <source>
        <dbReference type="SAM" id="MobiDB-lite"/>
    </source>
</evidence>
<dbReference type="SUPFAM" id="SSF56112">
    <property type="entry name" value="Protein kinase-like (PK-like)"/>
    <property type="match status" value="1"/>
</dbReference>
<accession>A0AAV3QK11</accession>
<feature type="region of interest" description="Disordered" evidence="8">
    <location>
        <begin position="115"/>
        <end position="172"/>
    </location>
</feature>
<dbReference type="InterPro" id="IPR013210">
    <property type="entry name" value="LRR_N_plant-typ"/>
</dbReference>
<keyword evidence="6 9" id="KW-0472">Membrane</keyword>
<dbReference type="PROSITE" id="PS50011">
    <property type="entry name" value="PROTEIN_KINASE_DOM"/>
    <property type="match status" value="1"/>
</dbReference>
<evidence type="ECO:0000256" key="5">
    <source>
        <dbReference type="ARBA" id="ARBA00022989"/>
    </source>
</evidence>
<dbReference type="Gene3D" id="3.30.200.20">
    <property type="entry name" value="Phosphorylase Kinase, domain 1"/>
    <property type="match status" value="1"/>
</dbReference>
<feature type="compositionally biased region" description="Polar residues" evidence="8">
    <location>
        <begin position="157"/>
        <end position="172"/>
    </location>
</feature>
<name>A0AAV3QK11_LITER</name>
<dbReference type="AlphaFoldDB" id="A0AAV3QK11"/>
<dbReference type="Pfam" id="PF07714">
    <property type="entry name" value="PK_Tyr_Ser-Thr"/>
    <property type="match status" value="1"/>
</dbReference>
<keyword evidence="13" id="KW-1185">Reference proteome</keyword>
<protein>
    <recommendedName>
        <fullName evidence="11">Protein kinase domain-containing protein</fullName>
    </recommendedName>
</protein>
<dbReference type="Proteomes" id="UP001454036">
    <property type="component" value="Unassembled WGS sequence"/>
</dbReference>
<evidence type="ECO:0000256" key="6">
    <source>
        <dbReference type="ARBA" id="ARBA00023136"/>
    </source>
</evidence>
<dbReference type="PANTHER" id="PTHR46084:SF14">
    <property type="entry name" value="PROTEIN KINASE DOMAIN-CONTAINING PROTEIN"/>
    <property type="match status" value="1"/>
</dbReference>
<dbReference type="FunFam" id="3.30.200.20:FF:000489">
    <property type="entry name" value="Inactive receptor-like serine/threonine-protein kinase"/>
    <property type="match status" value="1"/>
</dbReference>
<evidence type="ECO:0000313" key="12">
    <source>
        <dbReference type="EMBL" id="GAA0164369.1"/>
    </source>
</evidence>
<dbReference type="InterPro" id="IPR011009">
    <property type="entry name" value="Kinase-like_dom_sf"/>
</dbReference>
<evidence type="ECO:0000256" key="9">
    <source>
        <dbReference type="SAM" id="Phobius"/>
    </source>
</evidence>
<keyword evidence="1" id="KW-0433">Leucine-rich repeat</keyword>
<dbReference type="Gene3D" id="1.10.510.10">
    <property type="entry name" value="Transferase(Phosphotransferase) domain 1"/>
    <property type="match status" value="2"/>
</dbReference>
<keyword evidence="3 10" id="KW-0732">Signal</keyword>
<dbReference type="GO" id="GO:0012505">
    <property type="term" value="C:endomembrane system"/>
    <property type="evidence" value="ECO:0007669"/>
    <property type="project" value="UniProtKB-SubCell"/>
</dbReference>
<dbReference type="InterPro" id="IPR000719">
    <property type="entry name" value="Prot_kinase_dom"/>
</dbReference>
<comment type="caution">
    <text evidence="12">The sequence shown here is derived from an EMBL/GenBank/DDBJ whole genome shotgun (WGS) entry which is preliminary data.</text>
</comment>
<dbReference type="GO" id="GO:0004672">
    <property type="term" value="F:protein kinase activity"/>
    <property type="evidence" value="ECO:0007669"/>
    <property type="project" value="InterPro"/>
</dbReference>
<gene>
    <name evidence="12" type="ORF">LIER_20023</name>
</gene>
<evidence type="ECO:0000256" key="2">
    <source>
        <dbReference type="ARBA" id="ARBA00022692"/>
    </source>
</evidence>
<feature type="signal peptide" evidence="10">
    <location>
        <begin position="1"/>
        <end position="27"/>
    </location>
</feature>
<evidence type="ECO:0000259" key="11">
    <source>
        <dbReference type="PROSITE" id="PS50011"/>
    </source>
</evidence>
<comment type="subcellular location">
    <subcellularLocation>
        <location evidence="7">Endomembrane system</location>
        <topology evidence="7">Single-pass type I membrane protein</topology>
    </subcellularLocation>
</comment>
<dbReference type="GO" id="GO:0005524">
    <property type="term" value="F:ATP binding"/>
    <property type="evidence" value="ECO:0007669"/>
    <property type="project" value="InterPro"/>
</dbReference>
<reference evidence="12 13" key="1">
    <citation type="submission" date="2024-01" db="EMBL/GenBank/DDBJ databases">
        <title>The complete chloroplast genome sequence of Lithospermum erythrorhizon: insights into the phylogenetic relationship among Boraginaceae species and the maternal lineages of purple gromwells.</title>
        <authorList>
            <person name="Okada T."/>
            <person name="Watanabe K."/>
        </authorList>
    </citation>
    <scope>NUCLEOTIDE SEQUENCE [LARGE SCALE GENOMIC DNA]</scope>
</reference>
<evidence type="ECO:0000313" key="13">
    <source>
        <dbReference type="Proteomes" id="UP001454036"/>
    </source>
</evidence>